<protein>
    <recommendedName>
        <fullName evidence="2">histidine kinase</fullName>
        <ecNumber evidence="2">2.7.13.3</ecNumber>
    </recommendedName>
</protein>
<evidence type="ECO:0000256" key="8">
    <source>
        <dbReference type="ARBA" id="ARBA00023012"/>
    </source>
</evidence>
<organism evidence="12 13">
    <name type="scientific">Kineosporia mesophila</name>
    <dbReference type="NCBI Taxonomy" id="566012"/>
    <lineage>
        <taxon>Bacteria</taxon>
        <taxon>Bacillati</taxon>
        <taxon>Actinomycetota</taxon>
        <taxon>Actinomycetes</taxon>
        <taxon>Kineosporiales</taxon>
        <taxon>Kineosporiaceae</taxon>
        <taxon>Kineosporia</taxon>
    </lineage>
</organism>
<evidence type="ECO:0000256" key="10">
    <source>
        <dbReference type="SAM" id="Phobius"/>
    </source>
</evidence>
<dbReference type="PANTHER" id="PTHR24421:SF10">
    <property type="entry name" value="NITRATE_NITRITE SENSOR PROTEIN NARQ"/>
    <property type="match status" value="1"/>
</dbReference>
<dbReference type="GO" id="GO:0016301">
    <property type="term" value="F:kinase activity"/>
    <property type="evidence" value="ECO:0007669"/>
    <property type="project" value="UniProtKB-KW"/>
</dbReference>
<keyword evidence="3" id="KW-0597">Phosphoprotein</keyword>
<keyword evidence="10" id="KW-0812">Transmembrane</keyword>
<feature type="region of interest" description="Disordered" evidence="9">
    <location>
        <begin position="391"/>
        <end position="434"/>
    </location>
</feature>
<keyword evidence="10" id="KW-0472">Membrane</keyword>
<keyword evidence="6 12" id="KW-0418">Kinase</keyword>
<evidence type="ECO:0000256" key="7">
    <source>
        <dbReference type="ARBA" id="ARBA00022840"/>
    </source>
</evidence>
<keyword evidence="7" id="KW-0067">ATP-binding</keyword>
<evidence type="ECO:0000256" key="5">
    <source>
        <dbReference type="ARBA" id="ARBA00022741"/>
    </source>
</evidence>
<evidence type="ECO:0000256" key="1">
    <source>
        <dbReference type="ARBA" id="ARBA00000085"/>
    </source>
</evidence>
<sequence>MPKAAGHPRVRPWVSDGLLAVLLFTVSVVAGFKMAEHPELHTGGVLLAEAAIFSALVLRTARPQAVLCCTAAGCAALAWHLNGLDTPALLAPAAALSVVAARGNRRVTVIWWGLTSAVIVVSQSISSGEVFQANQIGTLVWLGFFAAMGEAIQSKKAYVAAIEERAHRAEHTREEEAGRRVAEERLRIAQELHDVVAHHIAVIHVQASVAEHLVKDKPEEAAEALTHVRRSSRTVLDELTGLLNVLRQPGDTKIPIEPAAGVNDLPSLIHSFESSGLRVTWTIRGERRPLPPAVDLVAYRLAQEGLTNAHKHGLGSARLDVRFTGDAVMIDIANANGVGARPGPDDSSLTGGYGLIGMRERALAVGGSLRAAPEPDGTWRVRARLPVRVEKEKKAAVPIPPAPQPEKPEKAAPTCKIPVRPGGLVQREPSRGTA</sequence>
<gene>
    <name evidence="12" type="ORF">GCM10022223_56810</name>
</gene>
<keyword evidence="5" id="KW-0547">Nucleotide-binding</keyword>
<dbReference type="CDD" id="cd16917">
    <property type="entry name" value="HATPase_UhpB-NarQ-NarX-like"/>
    <property type="match status" value="1"/>
</dbReference>
<dbReference type="Gene3D" id="3.30.565.10">
    <property type="entry name" value="Histidine kinase-like ATPase, C-terminal domain"/>
    <property type="match status" value="1"/>
</dbReference>
<name>A0ABP7AFZ3_9ACTN</name>
<evidence type="ECO:0000259" key="11">
    <source>
        <dbReference type="Pfam" id="PF07730"/>
    </source>
</evidence>
<dbReference type="InterPro" id="IPR011712">
    <property type="entry name" value="Sig_transdc_His_kin_sub3_dim/P"/>
</dbReference>
<evidence type="ECO:0000313" key="12">
    <source>
        <dbReference type="EMBL" id="GAA3631380.1"/>
    </source>
</evidence>
<evidence type="ECO:0000256" key="4">
    <source>
        <dbReference type="ARBA" id="ARBA00022679"/>
    </source>
</evidence>
<evidence type="ECO:0000256" key="2">
    <source>
        <dbReference type="ARBA" id="ARBA00012438"/>
    </source>
</evidence>
<evidence type="ECO:0000256" key="6">
    <source>
        <dbReference type="ARBA" id="ARBA00022777"/>
    </source>
</evidence>
<dbReference type="EMBL" id="BAAAZO010000011">
    <property type="protein sequence ID" value="GAA3631380.1"/>
    <property type="molecule type" value="Genomic_DNA"/>
</dbReference>
<comment type="caution">
    <text evidence="12">The sequence shown here is derived from an EMBL/GenBank/DDBJ whole genome shotgun (WGS) entry which is preliminary data.</text>
</comment>
<keyword evidence="10" id="KW-1133">Transmembrane helix</keyword>
<dbReference type="Proteomes" id="UP001501074">
    <property type="component" value="Unassembled WGS sequence"/>
</dbReference>
<keyword evidence="8" id="KW-0902">Two-component regulatory system</keyword>
<proteinExistence type="predicted"/>
<comment type="catalytic activity">
    <reaction evidence="1">
        <text>ATP + protein L-histidine = ADP + protein N-phospho-L-histidine.</text>
        <dbReference type="EC" id="2.7.13.3"/>
    </reaction>
</comment>
<evidence type="ECO:0000313" key="13">
    <source>
        <dbReference type="Proteomes" id="UP001501074"/>
    </source>
</evidence>
<dbReference type="Pfam" id="PF07730">
    <property type="entry name" value="HisKA_3"/>
    <property type="match status" value="1"/>
</dbReference>
<evidence type="ECO:0000256" key="9">
    <source>
        <dbReference type="SAM" id="MobiDB-lite"/>
    </source>
</evidence>
<feature type="transmembrane region" description="Helical" evidence="10">
    <location>
        <begin position="12"/>
        <end position="34"/>
    </location>
</feature>
<reference evidence="13" key="1">
    <citation type="journal article" date="2019" name="Int. J. Syst. Evol. Microbiol.">
        <title>The Global Catalogue of Microorganisms (GCM) 10K type strain sequencing project: providing services to taxonomists for standard genome sequencing and annotation.</title>
        <authorList>
            <consortium name="The Broad Institute Genomics Platform"/>
            <consortium name="The Broad Institute Genome Sequencing Center for Infectious Disease"/>
            <person name="Wu L."/>
            <person name="Ma J."/>
        </authorList>
    </citation>
    <scope>NUCLEOTIDE SEQUENCE [LARGE SCALE GENOMIC DNA]</scope>
    <source>
        <strain evidence="13">JCM 16902</strain>
    </source>
</reference>
<dbReference type="InterPro" id="IPR050482">
    <property type="entry name" value="Sensor_HK_TwoCompSys"/>
</dbReference>
<dbReference type="SUPFAM" id="SSF55874">
    <property type="entry name" value="ATPase domain of HSP90 chaperone/DNA topoisomerase II/histidine kinase"/>
    <property type="match status" value="1"/>
</dbReference>
<feature type="domain" description="Signal transduction histidine kinase subgroup 3 dimerisation and phosphoacceptor" evidence="11">
    <location>
        <begin position="184"/>
        <end position="249"/>
    </location>
</feature>
<keyword evidence="4" id="KW-0808">Transferase</keyword>
<evidence type="ECO:0000256" key="3">
    <source>
        <dbReference type="ARBA" id="ARBA00022553"/>
    </source>
</evidence>
<dbReference type="EC" id="2.7.13.3" evidence="2"/>
<accession>A0ABP7AFZ3</accession>
<dbReference type="PANTHER" id="PTHR24421">
    <property type="entry name" value="NITRATE/NITRITE SENSOR PROTEIN NARX-RELATED"/>
    <property type="match status" value="1"/>
</dbReference>
<dbReference type="InterPro" id="IPR036890">
    <property type="entry name" value="HATPase_C_sf"/>
</dbReference>
<dbReference type="Gene3D" id="1.20.5.1930">
    <property type="match status" value="1"/>
</dbReference>
<keyword evidence="13" id="KW-1185">Reference proteome</keyword>